<gene>
    <name evidence="2" type="ORF">AVJ23_11930</name>
</gene>
<feature type="compositionally biased region" description="Basic and acidic residues" evidence="1">
    <location>
        <begin position="12"/>
        <end position="49"/>
    </location>
</feature>
<dbReference type="RefSeq" id="WP_058862420.1">
    <property type="nucleotide sequence ID" value="NZ_LPXO01000006.1"/>
</dbReference>
<comment type="caution">
    <text evidence="2">The sequence shown here is derived from an EMBL/GenBank/DDBJ whole genome shotgun (WGS) entry which is preliminary data.</text>
</comment>
<feature type="region of interest" description="Disordered" evidence="1">
    <location>
        <begin position="1"/>
        <end position="64"/>
    </location>
</feature>
<dbReference type="Proteomes" id="UP000054396">
    <property type="component" value="Unassembled WGS sequence"/>
</dbReference>
<organism evidence="2 3">
    <name type="scientific">Pseudoponticoccus marisrubri</name>
    <dbReference type="NCBI Taxonomy" id="1685382"/>
    <lineage>
        <taxon>Bacteria</taxon>
        <taxon>Pseudomonadati</taxon>
        <taxon>Pseudomonadota</taxon>
        <taxon>Alphaproteobacteria</taxon>
        <taxon>Rhodobacterales</taxon>
        <taxon>Roseobacteraceae</taxon>
        <taxon>Pseudoponticoccus</taxon>
    </lineage>
</organism>
<name>A0A0W7WIZ0_9RHOB</name>
<evidence type="ECO:0000256" key="1">
    <source>
        <dbReference type="SAM" id="MobiDB-lite"/>
    </source>
</evidence>
<proteinExistence type="predicted"/>
<evidence type="ECO:0000313" key="2">
    <source>
        <dbReference type="EMBL" id="KUF10581.1"/>
    </source>
</evidence>
<dbReference type="OrthoDB" id="7744082at2"/>
<keyword evidence="3" id="KW-1185">Reference proteome</keyword>
<reference evidence="2 3" key="1">
    <citation type="submission" date="2015-12" db="EMBL/GenBank/DDBJ databases">
        <authorList>
            <person name="Shamseldin A."/>
            <person name="Moawad H."/>
            <person name="Abd El-Rahim W.M."/>
            <person name="Sadowsky M.J."/>
        </authorList>
    </citation>
    <scope>NUCLEOTIDE SEQUENCE [LARGE SCALE GENOMIC DNA]</scope>
    <source>
        <strain evidence="2 3">SJ5A-1</strain>
    </source>
</reference>
<evidence type="ECO:0000313" key="3">
    <source>
        <dbReference type="Proteomes" id="UP000054396"/>
    </source>
</evidence>
<dbReference type="STRING" id="1685382.AVJ23_11930"/>
<feature type="region of interest" description="Disordered" evidence="1">
    <location>
        <begin position="128"/>
        <end position="151"/>
    </location>
</feature>
<accession>A0A0W7WIZ0</accession>
<dbReference type="AlphaFoldDB" id="A0A0W7WIZ0"/>
<protein>
    <submittedName>
        <fullName evidence="2">Uncharacterized protein</fullName>
    </submittedName>
</protein>
<sequence length="151" mass="15767">MATTDSDTLPDAMREKASAVAGDARDMAHEKADETVGAARDRAQDELRSARSATDAAAEELPEGSLQAEALSQASGLLDTAVASLNDVDFDTLAQDVSHFARRNPLLFLGGAALAGFAAARFLKAGDGSTARRAPTQDPWSGHVVQRGDRS</sequence>
<dbReference type="EMBL" id="LPXO01000006">
    <property type="protein sequence ID" value="KUF10581.1"/>
    <property type="molecule type" value="Genomic_DNA"/>
</dbReference>